<dbReference type="GO" id="GO:0003723">
    <property type="term" value="F:RNA binding"/>
    <property type="evidence" value="ECO:0007669"/>
    <property type="project" value="TreeGrafter"/>
</dbReference>
<dbReference type="GO" id="GO:0006397">
    <property type="term" value="P:mRNA processing"/>
    <property type="evidence" value="ECO:0007669"/>
    <property type="project" value="UniProtKB-KW"/>
</dbReference>
<dbReference type="InterPro" id="IPR035587">
    <property type="entry name" value="DUS-like_FMN-bd"/>
</dbReference>
<evidence type="ECO:0000256" key="7">
    <source>
        <dbReference type="ARBA" id="ARBA00022490"/>
    </source>
</evidence>
<keyword evidence="15" id="KW-0862">Zinc</keyword>
<evidence type="ECO:0000256" key="1">
    <source>
        <dbReference type="ARBA" id="ARBA00001917"/>
    </source>
</evidence>
<evidence type="ECO:0000256" key="23">
    <source>
        <dbReference type="ARBA" id="ARBA00048342"/>
    </source>
</evidence>
<feature type="domain" description="DUS-like FMN-binding" evidence="28">
    <location>
        <begin position="302"/>
        <end position="509"/>
    </location>
</feature>
<dbReference type="GO" id="GO:0008270">
    <property type="term" value="F:zinc ion binding"/>
    <property type="evidence" value="ECO:0007669"/>
    <property type="project" value="UniProtKB-KW"/>
</dbReference>
<evidence type="ECO:0000313" key="29">
    <source>
        <dbReference type="EMBL" id="KAK4229141.1"/>
    </source>
</evidence>
<comment type="subcellular location">
    <subcellularLocation>
        <location evidence="3">Cytoplasm</location>
    </subcellularLocation>
    <subcellularLocation>
        <location evidence="2">Nucleus</location>
    </subcellularLocation>
</comment>
<feature type="coiled-coil region" evidence="26">
    <location>
        <begin position="507"/>
        <end position="534"/>
    </location>
</feature>
<dbReference type="SUPFAM" id="SSF51395">
    <property type="entry name" value="FMN-linked oxidoreductases"/>
    <property type="match status" value="1"/>
</dbReference>
<evidence type="ECO:0000256" key="26">
    <source>
        <dbReference type="SAM" id="Coils"/>
    </source>
</evidence>
<evidence type="ECO:0000256" key="12">
    <source>
        <dbReference type="ARBA" id="ARBA00022723"/>
    </source>
</evidence>
<keyword evidence="26" id="KW-0175">Coiled coil</keyword>
<evidence type="ECO:0000256" key="11">
    <source>
        <dbReference type="ARBA" id="ARBA00022694"/>
    </source>
</evidence>
<keyword evidence="17" id="KW-0560">Oxidoreductase</keyword>
<protein>
    <recommendedName>
        <fullName evidence="6">tRNA-dihydrouridine(47) synthase [NAD(P)(+)]</fullName>
        <ecNumber evidence="5">1.3.1.89</ecNumber>
    </recommendedName>
    <alternativeName>
        <fullName evidence="20">tRNA-dihydrouridine synthase 3</fullName>
    </alternativeName>
</protein>
<keyword evidence="16" id="KW-0521">NADP</keyword>
<comment type="cofactor">
    <cofactor evidence="1">
        <name>FMN</name>
        <dbReference type="ChEBI" id="CHEBI:58210"/>
    </cofactor>
</comment>
<comment type="catalytic activity">
    <reaction evidence="22">
        <text>5,6-dihydrouridine(47) in tRNA + NAD(+) = uridine(47) in tRNA + NADH + H(+)</text>
        <dbReference type="Rhea" id="RHEA:53364"/>
        <dbReference type="Rhea" id="RHEA-COMP:13539"/>
        <dbReference type="Rhea" id="RHEA-COMP:13540"/>
        <dbReference type="ChEBI" id="CHEBI:15378"/>
        <dbReference type="ChEBI" id="CHEBI:57540"/>
        <dbReference type="ChEBI" id="CHEBI:57945"/>
        <dbReference type="ChEBI" id="CHEBI:65315"/>
        <dbReference type="ChEBI" id="CHEBI:74443"/>
        <dbReference type="EC" id="1.3.1.89"/>
    </reaction>
    <physiologicalReaction direction="right-to-left" evidence="22">
        <dbReference type="Rhea" id="RHEA:53366"/>
    </physiologicalReaction>
</comment>
<dbReference type="AlphaFoldDB" id="A0AAN7GXI3"/>
<feature type="region of interest" description="Disordered" evidence="27">
    <location>
        <begin position="78"/>
        <end position="106"/>
    </location>
</feature>
<evidence type="ECO:0000256" key="14">
    <source>
        <dbReference type="ARBA" id="ARBA00022771"/>
    </source>
</evidence>
<reference evidence="29" key="2">
    <citation type="submission" date="2023-05" db="EMBL/GenBank/DDBJ databases">
        <authorList>
            <consortium name="Lawrence Berkeley National Laboratory"/>
            <person name="Steindorff A."/>
            <person name="Hensen N."/>
            <person name="Bonometti L."/>
            <person name="Westerberg I."/>
            <person name="Brannstrom I.O."/>
            <person name="Guillou S."/>
            <person name="Cros-Aarteil S."/>
            <person name="Calhoun S."/>
            <person name="Haridas S."/>
            <person name="Kuo A."/>
            <person name="Mondo S."/>
            <person name="Pangilinan J."/>
            <person name="Riley R."/>
            <person name="Labutti K."/>
            <person name="Andreopoulos B."/>
            <person name="Lipzen A."/>
            <person name="Chen C."/>
            <person name="Yanf M."/>
            <person name="Daum C."/>
            <person name="Ng V."/>
            <person name="Clum A."/>
            <person name="Ohm R."/>
            <person name="Martin F."/>
            <person name="Silar P."/>
            <person name="Natvig D."/>
            <person name="Lalanne C."/>
            <person name="Gautier V."/>
            <person name="Ament-Velasquez S.L."/>
            <person name="Kruys A."/>
            <person name="Hutchinson M.I."/>
            <person name="Powell A.J."/>
            <person name="Barry K."/>
            <person name="Miller A.N."/>
            <person name="Grigoriev I.V."/>
            <person name="Debuchy R."/>
            <person name="Gladieux P."/>
            <person name="Thoren M.H."/>
            <person name="Johannesson H."/>
        </authorList>
    </citation>
    <scope>NUCLEOTIDE SEQUENCE</scope>
    <source>
        <strain evidence="29">CBS 990.96</strain>
    </source>
</reference>
<dbReference type="Proteomes" id="UP001301958">
    <property type="component" value="Unassembled WGS sequence"/>
</dbReference>
<accession>A0AAN7GXI3</accession>
<evidence type="ECO:0000256" key="20">
    <source>
        <dbReference type="ARBA" id="ARBA00031322"/>
    </source>
</evidence>
<dbReference type="GO" id="GO:0050660">
    <property type="term" value="F:flavin adenine dinucleotide binding"/>
    <property type="evidence" value="ECO:0007669"/>
    <property type="project" value="InterPro"/>
</dbReference>
<dbReference type="GO" id="GO:0102265">
    <property type="term" value="F:tRNA-dihydrouridine47 synthase activity"/>
    <property type="evidence" value="ECO:0007669"/>
    <property type="project" value="UniProtKB-EC"/>
</dbReference>
<proteinExistence type="inferred from homology"/>
<evidence type="ECO:0000256" key="25">
    <source>
        <dbReference type="ARBA" id="ARBA00049513"/>
    </source>
</evidence>
<keyword evidence="12" id="KW-0479">Metal-binding</keyword>
<organism evidence="29 30">
    <name type="scientific">Podospora fimiseda</name>
    <dbReference type="NCBI Taxonomy" id="252190"/>
    <lineage>
        <taxon>Eukaryota</taxon>
        <taxon>Fungi</taxon>
        <taxon>Dikarya</taxon>
        <taxon>Ascomycota</taxon>
        <taxon>Pezizomycotina</taxon>
        <taxon>Sordariomycetes</taxon>
        <taxon>Sordariomycetidae</taxon>
        <taxon>Sordariales</taxon>
        <taxon>Podosporaceae</taxon>
        <taxon>Podospora</taxon>
    </lineage>
</organism>
<evidence type="ECO:0000256" key="13">
    <source>
        <dbReference type="ARBA" id="ARBA00022737"/>
    </source>
</evidence>
<keyword evidence="14" id="KW-0863">Zinc-finger</keyword>
<name>A0AAN7GXI3_9PEZI</name>
<comment type="catalytic activity">
    <reaction evidence="24">
        <text>a 5,6-dihydrouridine in mRNA + NADP(+) = a uridine in mRNA + NADPH + H(+)</text>
        <dbReference type="Rhea" id="RHEA:69855"/>
        <dbReference type="Rhea" id="RHEA-COMP:14658"/>
        <dbReference type="Rhea" id="RHEA-COMP:17789"/>
        <dbReference type="ChEBI" id="CHEBI:15378"/>
        <dbReference type="ChEBI" id="CHEBI:57783"/>
        <dbReference type="ChEBI" id="CHEBI:58349"/>
        <dbReference type="ChEBI" id="CHEBI:65315"/>
        <dbReference type="ChEBI" id="CHEBI:74443"/>
    </reaction>
    <physiologicalReaction direction="right-to-left" evidence="24">
        <dbReference type="Rhea" id="RHEA:69857"/>
    </physiologicalReaction>
</comment>
<dbReference type="PROSITE" id="PS01136">
    <property type="entry name" value="UPF0034"/>
    <property type="match status" value="1"/>
</dbReference>
<dbReference type="CDD" id="cd02801">
    <property type="entry name" value="DUS_like_FMN"/>
    <property type="match status" value="1"/>
</dbReference>
<evidence type="ECO:0000256" key="19">
    <source>
        <dbReference type="ARBA" id="ARBA00023242"/>
    </source>
</evidence>
<evidence type="ECO:0000259" key="28">
    <source>
        <dbReference type="Pfam" id="PF01207"/>
    </source>
</evidence>
<evidence type="ECO:0000256" key="24">
    <source>
        <dbReference type="ARBA" id="ARBA00049447"/>
    </source>
</evidence>
<dbReference type="InterPro" id="IPR018517">
    <property type="entry name" value="tRNA_hU_synthase_CS"/>
</dbReference>
<evidence type="ECO:0000256" key="4">
    <source>
        <dbReference type="ARBA" id="ARBA00005451"/>
    </source>
</evidence>
<evidence type="ECO:0000256" key="27">
    <source>
        <dbReference type="SAM" id="MobiDB-lite"/>
    </source>
</evidence>
<comment type="catalytic activity">
    <reaction evidence="23">
        <text>a 5,6-dihydrouridine in mRNA + NAD(+) = a uridine in mRNA + NADH + H(+)</text>
        <dbReference type="Rhea" id="RHEA:69851"/>
        <dbReference type="Rhea" id="RHEA-COMP:14658"/>
        <dbReference type="Rhea" id="RHEA-COMP:17789"/>
        <dbReference type="ChEBI" id="CHEBI:15378"/>
        <dbReference type="ChEBI" id="CHEBI:57540"/>
        <dbReference type="ChEBI" id="CHEBI:57945"/>
        <dbReference type="ChEBI" id="CHEBI:65315"/>
        <dbReference type="ChEBI" id="CHEBI:74443"/>
    </reaction>
    <physiologicalReaction direction="right-to-left" evidence="23">
        <dbReference type="Rhea" id="RHEA:69853"/>
    </physiologicalReaction>
</comment>
<keyword evidence="18" id="KW-0520">NAD</keyword>
<keyword evidence="13" id="KW-0677">Repeat</keyword>
<dbReference type="InterPro" id="IPR013785">
    <property type="entry name" value="Aldolase_TIM"/>
</dbReference>
<keyword evidence="30" id="KW-1185">Reference proteome</keyword>
<comment type="function">
    <text evidence="21">Catalyzes the synthesis of dihydrouridine, a modified base found in the D-loop of most tRNAs. Specifically modifies U47 in cytoplasmic tRNAs. Catalyzes the synthesis of dihydrouridine in some mRNAs, thereby affecting their translation.</text>
</comment>
<evidence type="ECO:0000256" key="3">
    <source>
        <dbReference type="ARBA" id="ARBA00004496"/>
    </source>
</evidence>
<reference evidence="29" key="1">
    <citation type="journal article" date="2023" name="Mol. Phylogenet. Evol.">
        <title>Genome-scale phylogeny and comparative genomics of the fungal order Sordariales.</title>
        <authorList>
            <person name="Hensen N."/>
            <person name="Bonometti L."/>
            <person name="Westerberg I."/>
            <person name="Brannstrom I.O."/>
            <person name="Guillou S."/>
            <person name="Cros-Aarteil S."/>
            <person name="Calhoun S."/>
            <person name="Haridas S."/>
            <person name="Kuo A."/>
            <person name="Mondo S."/>
            <person name="Pangilinan J."/>
            <person name="Riley R."/>
            <person name="LaButti K."/>
            <person name="Andreopoulos B."/>
            <person name="Lipzen A."/>
            <person name="Chen C."/>
            <person name="Yan M."/>
            <person name="Daum C."/>
            <person name="Ng V."/>
            <person name="Clum A."/>
            <person name="Steindorff A."/>
            <person name="Ohm R.A."/>
            <person name="Martin F."/>
            <person name="Silar P."/>
            <person name="Natvig D.O."/>
            <person name="Lalanne C."/>
            <person name="Gautier V."/>
            <person name="Ament-Velasquez S.L."/>
            <person name="Kruys A."/>
            <person name="Hutchinson M.I."/>
            <person name="Powell A.J."/>
            <person name="Barry K."/>
            <person name="Miller A.N."/>
            <person name="Grigoriev I.V."/>
            <person name="Debuchy R."/>
            <person name="Gladieux P."/>
            <person name="Hiltunen Thoren M."/>
            <person name="Johannesson H."/>
        </authorList>
    </citation>
    <scope>NUCLEOTIDE SEQUENCE</scope>
    <source>
        <strain evidence="29">CBS 990.96</strain>
    </source>
</reference>
<evidence type="ECO:0000256" key="9">
    <source>
        <dbReference type="ARBA" id="ARBA00022643"/>
    </source>
</evidence>
<evidence type="ECO:0000256" key="10">
    <source>
        <dbReference type="ARBA" id="ARBA00022664"/>
    </source>
</evidence>
<keyword evidence="10" id="KW-0507">mRNA processing</keyword>
<dbReference type="EC" id="1.3.1.89" evidence="5"/>
<comment type="similarity">
    <text evidence="4">Belongs to the Dus family. Dus3 subfamily.</text>
</comment>
<evidence type="ECO:0000256" key="17">
    <source>
        <dbReference type="ARBA" id="ARBA00023002"/>
    </source>
</evidence>
<evidence type="ECO:0000256" key="8">
    <source>
        <dbReference type="ARBA" id="ARBA00022630"/>
    </source>
</evidence>
<dbReference type="PANTHER" id="PTHR45846">
    <property type="entry name" value="TRNA-DIHYDROURIDINE(47) SYNTHASE [NAD(P)(+)]-LIKE"/>
    <property type="match status" value="1"/>
</dbReference>
<comment type="catalytic activity">
    <reaction evidence="25">
        <text>5,6-dihydrouridine(47) in tRNA + NADP(+) = uridine(47) in tRNA + NADPH + H(+)</text>
        <dbReference type="Rhea" id="RHEA:53360"/>
        <dbReference type="Rhea" id="RHEA-COMP:13539"/>
        <dbReference type="Rhea" id="RHEA-COMP:13540"/>
        <dbReference type="ChEBI" id="CHEBI:15378"/>
        <dbReference type="ChEBI" id="CHEBI:57783"/>
        <dbReference type="ChEBI" id="CHEBI:58349"/>
        <dbReference type="ChEBI" id="CHEBI:65315"/>
        <dbReference type="ChEBI" id="CHEBI:74443"/>
        <dbReference type="EC" id="1.3.1.89"/>
    </reaction>
    <physiologicalReaction direction="right-to-left" evidence="25">
        <dbReference type="Rhea" id="RHEA:53362"/>
    </physiologicalReaction>
</comment>
<feature type="region of interest" description="Disordered" evidence="27">
    <location>
        <begin position="263"/>
        <end position="282"/>
    </location>
</feature>
<keyword evidence="19" id="KW-0539">Nucleus</keyword>
<keyword evidence="9" id="KW-0288">FMN</keyword>
<dbReference type="PANTHER" id="PTHR45846:SF1">
    <property type="entry name" value="TRNA-DIHYDROURIDINE(47) SYNTHASE [NAD(P)(+)]-LIKE"/>
    <property type="match status" value="1"/>
</dbReference>
<keyword evidence="8" id="KW-0285">Flavoprotein</keyword>
<evidence type="ECO:0000256" key="18">
    <source>
        <dbReference type="ARBA" id="ARBA00023027"/>
    </source>
</evidence>
<evidence type="ECO:0000256" key="15">
    <source>
        <dbReference type="ARBA" id="ARBA00022833"/>
    </source>
</evidence>
<dbReference type="GO" id="GO:0005634">
    <property type="term" value="C:nucleus"/>
    <property type="evidence" value="ECO:0007669"/>
    <property type="project" value="UniProtKB-SubCell"/>
</dbReference>
<evidence type="ECO:0000256" key="5">
    <source>
        <dbReference type="ARBA" id="ARBA00012376"/>
    </source>
</evidence>
<keyword evidence="11" id="KW-0819">tRNA processing</keyword>
<feature type="domain" description="DUS-like FMN-binding" evidence="28">
    <location>
        <begin position="543"/>
        <end position="601"/>
    </location>
</feature>
<evidence type="ECO:0000256" key="22">
    <source>
        <dbReference type="ARBA" id="ARBA00048266"/>
    </source>
</evidence>
<sequence length="706" mass="79808">METHETAKRPQEEIIGDAVNNNEQPQEPASKRLKVDDSVQQQQDPRKKGVAPIKAEYLILAPGGKVVVPDVVDDDAAEGRTATQEAPEETGGKGGKRKKQKGQNKERTFGTFSDARRLCNSVAYTPEFSPRTCKFGDRCNGLHDIRKYLAEGRRKDLETFGGKCPLLEKFGRCPSGWRCLFVNSHMKEITHEDGRQELVLVGESGNGTGADEGAEEGEIQTGVVNIIPAQFKIDLSRKRVNFEKSDKYLEWLNKDTELTRKHFHKNKDDQDEQKDYRSSYVEPPFKPAEKRRIYFGRETPVLAPLTTQGNLPFRRLCVELGAQVTYSEMALGLPLLQGQKADWTLMRAHESEITPPRFDGPPVEGYDNSKDLKFGVQITANVPWVAIKTTETLAKFTPHIRLIDINCGCPIDMIYKSGAGSALLDAQAKLERMIRGMNAVSDDIPITAKIRMGVRDDKFTAHKLVERLALGGEELRDVLGAPGCAAVTLHGRTRQQRYHRAANWSYIAETAALIKQFNEKKNSLQDTIRETEERTLPNGGKMYFIGNGDCYSHVDYYDHVDNAKVDSVMIGRGAIIKPWIFEEIEKGQYLDKSATERLQYIEKFARYGMEAWGSDELGINYTRRFMLEFLSFFTRYVPIGLLEHLPPSINERPPAYRGRDDLETLLASKDYRDWIKISEMFLGPAPPGFKFQPKHKSNSYDIEAEG</sequence>
<dbReference type="Pfam" id="PF25585">
    <property type="entry name" value="zf-CCCH_DUS3L"/>
    <property type="match status" value="1"/>
</dbReference>
<evidence type="ECO:0000256" key="16">
    <source>
        <dbReference type="ARBA" id="ARBA00022857"/>
    </source>
</evidence>
<evidence type="ECO:0000313" key="30">
    <source>
        <dbReference type="Proteomes" id="UP001301958"/>
    </source>
</evidence>
<evidence type="ECO:0000256" key="21">
    <source>
        <dbReference type="ARBA" id="ARBA00045934"/>
    </source>
</evidence>
<feature type="compositionally biased region" description="Basic and acidic residues" evidence="27">
    <location>
        <begin position="1"/>
        <end position="12"/>
    </location>
</feature>
<gene>
    <name evidence="29" type="ORF">QBC38DRAFT_473268</name>
</gene>
<evidence type="ECO:0000256" key="2">
    <source>
        <dbReference type="ARBA" id="ARBA00004123"/>
    </source>
</evidence>
<dbReference type="FunFam" id="3.20.20.70:FF:000145">
    <property type="entry name" value="tRNA-dihydrouridine(47) synthase [NAD(P)(+)]"/>
    <property type="match status" value="1"/>
</dbReference>
<evidence type="ECO:0000256" key="6">
    <source>
        <dbReference type="ARBA" id="ARBA00022143"/>
    </source>
</evidence>
<dbReference type="Gene3D" id="3.20.20.70">
    <property type="entry name" value="Aldolase class I"/>
    <property type="match status" value="1"/>
</dbReference>
<keyword evidence="7" id="KW-0963">Cytoplasm</keyword>
<comment type="caution">
    <text evidence="29">The sequence shown here is derived from an EMBL/GenBank/DDBJ whole genome shotgun (WGS) entry which is preliminary data.</text>
</comment>
<dbReference type="EMBL" id="MU865311">
    <property type="protein sequence ID" value="KAK4229141.1"/>
    <property type="molecule type" value="Genomic_DNA"/>
</dbReference>
<feature type="region of interest" description="Disordered" evidence="27">
    <location>
        <begin position="1"/>
        <end position="53"/>
    </location>
</feature>
<dbReference type="Pfam" id="PF01207">
    <property type="entry name" value="Dus"/>
    <property type="match status" value="2"/>
</dbReference>
<dbReference type="GO" id="GO:0005737">
    <property type="term" value="C:cytoplasm"/>
    <property type="evidence" value="ECO:0007669"/>
    <property type="project" value="UniProtKB-SubCell"/>
</dbReference>